<dbReference type="GeneID" id="25563117"/>
<reference evidence="3 4" key="1">
    <citation type="submission" date="2010-05" db="EMBL/GenBank/DDBJ databases">
        <title>The Genome Sequence of Thecamonas trahens ATCC 50062.</title>
        <authorList>
            <consortium name="The Broad Institute Genome Sequencing Platform"/>
            <person name="Russ C."/>
            <person name="Cuomo C."/>
            <person name="Shea T."/>
            <person name="Young S.K."/>
            <person name="Zeng Q."/>
            <person name="Koehrsen M."/>
            <person name="Haas B."/>
            <person name="Borodovsky M."/>
            <person name="Guigo R."/>
            <person name="Alvarado L."/>
            <person name="Berlin A."/>
            <person name="Bochicchio J."/>
            <person name="Borenstein D."/>
            <person name="Chapman S."/>
            <person name="Chen Z."/>
            <person name="Freedman E."/>
            <person name="Gellesch M."/>
            <person name="Goldberg J."/>
            <person name="Griggs A."/>
            <person name="Gujja S."/>
            <person name="Heilman E."/>
            <person name="Heiman D."/>
            <person name="Hepburn T."/>
            <person name="Howarth C."/>
            <person name="Jen D."/>
            <person name="Larson L."/>
            <person name="Mehta T."/>
            <person name="Park D."/>
            <person name="Pearson M."/>
            <person name="Roberts A."/>
            <person name="Saif S."/>
            <person name="Shenoy N."/>
            <person name="Sisk P."/>
            <person name="Stolte C."/>
            <person name="Sykes S."/>
            <person name="Thomson T."/>
            <person name="Walk T."/>
            <person name="White J."/>
            <person name="Yandava C."/>
            <person name="Burger G."/>
            <person name="Gray M.W."/>
            <person name="Holland P.W.H."/>
            <person name="King N."/>
            <person name="Lang F.B.F."/>
            <person name="Roger A.J."/>
            <person name="Ruiz-Trillo I."/>
            <person name="Lander E."/>
            <person name="Nusbaum C."/>
        </authorList>
    </citation>
    <scope>NUCLEOTIDE SEQUENCE [LARGE SCALE GENOMIC DNA]</scope>
    <source>
        <strain evidence="3 4">ATCC 50062</strain>
    </source>
</reference>
<evidence type="ECO:0000256" key="2">
    <source>
        <dbReference type="SAM" id="Phobius"/>
    </source>
</evidence>
<dbReference type="EMBL" id="GL349445">
    <property type="protein sequence ID" value="KNC47095.1"/>
    <property type="molecule type" value="Genomic_DNA"/>
</dbReference>
<feature type="transmembrane region" description="Helical" evidence="2">
    <location>
        <begin position="285"/>
        <end position="311"/>
    </location>
</feature>
<protein>
    <submittedName>
        <fullName evidence="3">Uncharacterized protein</fullName>
    </submittedName>
</protein>
<evidence type="ECO:0000313" key="3">
    <source>
        <dbReference type="EMBL" id="KNC47095.1"/>
    </source>
</evidence>
<dbReference type="AlphaFoldDB" id="A0A0L0D4E0"/>
<evidence type="ECO:0000256" key="1">
    <source>
        <dbReference type="SAM" id="MobiDB-lite"/>
    </source>
</evidence>
<feature type="transmembrane region" description="Helical" evidence="2">
    <location>
        <begin position="33"/>
        <end position="55"/>
    </location>
</feature>
<feature type="region of interest" description="Disordered" evidence="1">
    <location>
        <begin position="201"/>
        <end position="224"/>
    </location>
</feature>
<evidence type="ECO:0000313" key="4">
    <source>
        <dbReference type="Proteomes" id="UP000054408"/>
    </source>
</evidence>
<sequence>MLGSAAGVGVRLIGPLISGPVAAVTAAATGAPLWLSLPLGALLTATGACAGVSLATTEVIRWKLLSPETGLLDQATAKVCTSLPPAVLASLNSAADEGLGGLDGLSRLLNDNALAGLPFSARTAMRLARWQVENLGGDRVETLLKQLVRDPDAAEPGIAGLSRLLRLLATDATYKADRVTVTVAGSVVVAASAALALGGLSIGSQDDEPTRTSAPGMDDESKRDASISVIDSLRGWIELGPSKHAPVTESEPEPEPEPEDSPPMSAAQKYVSELALHMLHVVKQLVIPMVTLPVLGAAVVGTTAAPLVLWLPYGAAMVATATARGTGQAMIAGLQRVLLEEKTGALDAAMTRVCKVLPPNVKASLQADASSGLLAAAVSVLSESSVAGAADPLRTVKDLVYQRVEDASRHDLEDALEQLIHAEMPSDSQLGPELAAVMARSHDGPQA</sequence>
<feature type="compositionally biased region" description="Acidic residues" evidence="1">
    <location>
        <begin position="250"/>
        <end position="260"/>
    </location>
</feature>
<accession>A0A0L0D4E0</accession>
<proteinExistence type="predicted"/>
<gene>
    <name evidence="3" type="ORF">AMSG_03521</name>
</gene>
<keyword evidence="2" id="KW-0472">Membrane</keyword>
<dbReference type="Proteomes" id="UP000054408">
    <property type="component" value="Unassembled WGS sequence"/>
</dbReference>
<name>A0A0L0D4E0_THETB</name>
<keyword evidence="2" id="KW-0812">Transmembrane</keyword>
<dbReference type="RefSeq" id="XP_013759873.1">
    <property type="nucleotide sequence ID" value="XM_013904419.1"/>
</dbReference>
<organism evidence="3 4">
    <name type="scientific">Thecamonas trahens ATCC 50062</name>
    <dbReference type="NCBI Taxonomy" id="461836"/>
    <lineage>
        <taxon>Eukaryota</taxon>
        <taxon>Apusozoa</taxon>
        <taxon>Apusomonadida</taxon>
        <taxon>Apusomonadidae</taxon>
        <taxon>Thecamonas</taxon>
    </lineage>
</organism>
<feature type="region of interest" description="Disordered" evidence="1">
    <location>
        <begin position="241"/>
        <end position="266"/>
    </location>
</feature>
<keyword evidence="4" id="KW-1185">Reference proteome</keyword>
<keyword evidence="2" id="KW-1133">Transmembrane helix</keyword>